<sequence length="249" mass="26154">MGGVHHTDTGSGTPFLLLHAFPLDSRMWDPVRAELSEHVRLITPDLPGLGRSPVPQAPPSLETTAADLVRLLDDLGVERAVVGGSSLGGYVLMAMLRAAPERISGAVFIGTKATADTPGAAAGRETLARRAEAEGVVPWLAESTLPNLLHDQTAAAALRPTIDSQPPAGVAWTARAMAARPDSRETLRALDLDALVVHGAHDALMPPEAGRDIADLTGARLHVVPTAGHLPGHETPRDFLDAVVPWLAR</sequence>
<dbReference type="AlphaFoldDB" id="W7J2U7"/>
<dbReference type="Gene3D" id="3.40.50.1820">
    <property type="entry name" value="alpha/beta hydrolase"/>
    <property type="match status" value="1"/>
</dbReference>
<dbReference type="InterPro" id="IPR050266">
    <property type="entry name" value="AB_hydrolase_sf"/>
</dbReference>
<dbReference type="InterPro" id="IPR000073">
    <property type="entry name" value="AB_hydrolase_1"/>
</dbReference>
<evidence type="ECO:0000313" key="2">
    <source>
        <dbReference type="EMBL" id="EWC60454.1"/>
    </source>
</evidence>
<keyword evidence="3" id="KW-1185">Reference proteome</keyword>
<dbReference type="SUPFAM" id="SSF53474">
    <property type="entry name" value="alpha/beta-Hydrolases"/>
    <property type="match status" value="1"/>
</dbReference>
<dbReference type="EMBL" id="AYXG01000159">
    <property type="protein sequence ID" value="EWC60454.1"/>
    <property type="molecule type" value="Genomic_DNA"/>
</dbReference>
<feature type="domain" description="AB hydrolase-1" evidence="1">
    <location>
        <begin position="14"/>
        <end position="232"/>
    </location>
</feature>
<dbReference type="STRING" id="909613.UO65_4267"/>
<keyword evidence="2" id="KW-0378">Hydrolase</keyword>
<comment type="caution">
    <text evidence="2">The sequence shown here is derived from an EMBL/GenBank/DDBJ whole genome shotgun (WGS) entry which is preliminary data.</text>
</comment>
<evidence type="ECO:0000259" key="1">
    <source>
        <dbReference type="Pfam" id="PF00561"/>
    </source>
</evidence>
<dbReference type="Proteomes" id="UP000019277">
    <property type="component" value="Unassembled WGS sequence"/>
</dbReference>
<dbReference type="eggNOG" id="COG2267">
    <property type="taxonomic scope" value="Bacteria"/>
</dbReference>
<reference evidence="2 3" key="1">
    <citation type="journal article" date="2014" name="Genome Announc.">
        <title>Draft Genome Sequence of the Antitrypanosomally Active Sponge-Associated Bacterium Actinokineospora sp. Strain EG49.</title>
        <authorList>
            <person name="Harjes J."/>
            <person name="Ryu T."/>
            <person name="Abdelmohsen U.R."/>
            <person name="Moitinho-Silva L."/>
            <person name="Horn H."/>
            <person name="Ravasi T."/>
            <person name="Hentschel U."/>
        </authorList>
    </citation>
    <scope>NUCLEOTIDE SEQUENCE [LARGE SCALE GENOMIC DNA]</scope>
    <source>
        <strain evidence="2 3">EG49</strain>
    </source>
</reference>
<name>W7J2U7_9PSEU</name>
<dbReference type="GO" id="GO:0047570">
    <property type="term" value="F:3-oxoadipate enol-lactonase activity"/>
    <property type="evidence" value="ECO:0007669"/>
    <property type="project" value="UniProtKB-EC"/>
</dbReference>
<gene>
    <name evidence="2" type="ORF">UO65_4267</name>
</gene>
<dbReference type="PANTHER" id="PTHR43798">
    <property type="entry name" value="MONOACYLGLYCEROL LIPASE"/>
    <property type="match status" value="1"/>
</dbReference>
<dbReference type="InterPro" id="IPR029058">
    <property type="entry name" value="AB_hydrolase_fold"/>
</dbReference>
<dbReference type="PRINTS" id="PR00111">
    <property type="entry name" value="ABHYDROLASE"/>
</dbReference>
<dbReference type="EC" id="3.1.1.24" evidence="2"/>
<dbReference type="OrthoDB" id="9785847at2"/>
<dbReference type="Pfam" id="PF00561">
    <property type="entry name" value="Abhydrolase_1"/>
    <property type="match status" value="1"/>
</dbReference>
<protein>
    <submittedName>
        <fullName evidence="2">Beta-ketoadipate enol-lactone hydrolase</fullName>
        <ecNumber evidence="2">3.1.1.24</ecNumber>
    </submittedName>
</protein>
<evidence type="ECO:0000313" key="3">
    <source>
        <dbReference type="Proteomes" id="UP000019277"/>
    </source>
</evidence>
<accession>W7J2U7</accession>
<organism evidence="2 3">
    <name type="scientific">Actinokineospora spheciospongiae</name>
    <dbReference type="NCBI Taxonomy" id="909613"/>
    <lineage>
        <taxon>Bacteria</taxon>
        <taxon>Bacillati</taxon>
        <taxon>Actinomycetota</taxon>
        <taxon>Actinomycetes</taxon>
        <taxon>Pseudonocardiales</taxon>
        <taxon>Pseudonocardiaceae</taxon>
        <taxon>Actinokineospora</taxon>
    </lineage>
</organism>
<proteinExistence type="predicted"/>